<evidence type="ECO:0000256" key="1">
    <source>
        <dbReference type="ARBA" id="ARBA00007452"/>
    </source>
</evidence>
<evidence type="ECO:0000259" key="8">
    <source>
        <dbReference type="Pfam" id="PF11967"/>
    </source>
</evidence>
<dbReference type="GO" id="GO:0006310">
    <property type="term" value="P:DNA recombination"/>
    <property type="evidence" value="ECO:0007669"/>
    <property type="project" value="UniProtKB-UniRule"/>
</dbReference>
<dbReference type="EMBL" id="MSCN01000001">
    <property type="protein sequence ID" value="PQJ80394.1"/>
    <property type="molecule type" value="Genomic_DNA"/>
</dbReference>
<gene>
    <name evidence="7" type="primary">recO</name>
    <name evidence="9" type="ORF">BTO18_14955</name>
</gene>
<dbReference type="AlphaFoldDB" id="A0A2S7WS34"/>
<name>A0A2S7WS34_9FLAO</name>
<dbReference type="SUPFAM" id="SSF57863">
    <property type="entry name" value="ArfGap/RecO-like zinc finger"/>
    <property type="match status" value="1"/>
</dbReference>
<comment type="similarity">
    <text evidence="1 7">Belongs to the RecO family.</text>
</comment>
<dbReference type="Pfam" id="PF02565">
    <property type="entry name" value="RecO_C"/>
    <property type="match status" value="1"/>
</dbReference>
<evidence type="ECO:0000256" key="3">
    <source>
        <dbReference type="ARBA" id="ARBA00022763"/>
    </source>
</evidence>
<proteinExistence type="inferred from homology"/>
<dbReference type="InterPro" id="IPR022572">
    <property type="entry name" value="DNA_rep/recomb_RecO_N"/>
</dbReference>
<dbReference type="GO" id="GO:0006302">
    <property type="term" value="P:double-strand break repair"/>
    <property type="evidence" value="ECO:0007669"/>
    <property type="project" value="TreeGrafter"/>
</dbReference>
<dbReference type="OrthoDB" id="9789152at2"/>
<keyword evidence="5 7" id="KW-0234">DNA repair</keyword>
<reference evidence="9 10" key="1">
    <citation type="submission" date="2016-12" db="EMBL/GenBank/DDBJ databases">
        <title>Trade-off between light-utilization and light-protection in marine flavobacteria.</title>
        <authorList>
            <person name="Kumagai Y."/>
            <person name="Yoshizawa S."/>
            <person name="Kogure K."/>
            <person name="Iwasaki W."/>
        </authorList>
    </citation>
    <scope>NUCLEOTIDE SEQUENCE [LARGE SCALE GENOMIC DNA]</scope>
    <source>
        <strain evidence="9 10">NBRC 108759</strain>
    </source>
</reference>
<dbReference type="Gene3D" id="2.40.50.140">
    <property type="entry name" value="Nucleic acid-binding proteins"/>
    <property type="match status" value="1"/>
</dbReference>
<keyword evidence="4 7" id="KW-0233">DNA recombination</keyword>
<sequence>MPLITTKAIVLSSLKFGDTSLIVKCYTEEEGLKSYLIRGILKSKKGGIKAAYFQPLTQLQIVANHNSKNNLNSIKEVKVVQPYKTIYLDVVKQSVVLFLSEILSNVIQEEEQNKALFQYIETAFLWLDLHSNVANFHLLFLLNLTGFLGFYPDLSQKERLGFNLLEGNFSDEIHNKNVIHKNEFYQLKKLLGINFDIIESVSYSKKERQLVLQIIIQYFKLHLGSFRNPKSLQVLETVFS</sequence>
<dbReference type="PANTHER" id="PTHR33991">
    <property type="entry name" value="DNA REPAIR PROTEIN RECO"/>
    <property type="match status" value="1"/>
</dbReference>
<dbReference type="InterPro" id="IPR012340">
    <property type="entry name" value="NA-bd_OB-fold"/>
</dbReference>
<evidence type="ECO:0000256" key="7">
    <source>
        <dbReference type="HAMAP-Rule" id="MF_00201"/>
    </source>
</evidence>
<evidence type="ECO:0000256" key="5">
    <source>
        <dbReference type="ARBA" id="ARBA00023204"/>
    </source>
</evidence>
<feature type="domain" description="DNA replication/recombination mediator RecO N-terminal" evidence="8">
    <location>
        <begin position="1"/>
        <end position="83"/>
    </location>
</feature>
<evidence type="ECO:0000313" key="9">
    <source>
        <dbReference type="EMBL" id="PQJ80394.1"/>
    </source>
</evidence>
<dbReference type="NCBIfam" id="TIGR00613">
    <property type="entry name" value="reco"/>
    <property type="match status" value="1"/>
</dbReference>
<dbReference type="HAMAP" id="MF_00201">
    <property type="entry name" value="RecO"/>
    <property type="match status" value="1"/>
</dbReference>
<dbReference type="RefSeq" id="WP_105016993.1">
    <property type="nucleotide sequence ID" value="NZ_MSCN01000001.1"/>
</dbReference>
<organism evidence="9 10">
    <name type="scientific">Polaribacter porphyrae</name>
    <dbReference type="NCBI Taxonomy" id="1137780"/>
    <lineage>
        <taxon>Bacteria</taxon>
        <taxon>Pseudomonadati</taxon>
        <taxon>Bacteroidota</taxon>
        <taxon>Flavobacteriia</taxon>
        <taxon>Flavobacteriales</taxon>
        <taxon>Flavobacteriaceae</taxon>
    </lineage>
</organism>
<dbReference type="InterPro" id="IPR037278">
    <property type="entry name" value="ARFGAP/RecO"/>
</dbReference>
<dbReference type="InterPro" id="IPR003717">
    <property type="entry name" value="RecO"/>
</dbReference>
<dbReference type="Gene3D" id="1.20.1440.120">
    <property type="entry name" value="Recombination protein O, C-terminal domain"/>
    <property type="match status" value="1"/>
</dbReference>
<dbReference type="GO" id="GO:0043590">
    <property type="term" value="C:bacterial nucleoid"/>
    <property type="evidence" value="ECO:0007669"/>
    <property type="project" value="TreeGrafter"/>
</dbReference>
<accession>A0A2S7WS34</accession>
<dbReference type="InterPro" id="IPR042242">
    <property type="entry name" value="RecO_C"/>
</dbReference>
<dbReference type="Proteomes" id="UP000238882">
    <property type="component" value="Unassembled WGS sequence"/>
</dbReference>
<evidence type="ECO:0000256" key="4">
    <source>
        <dbReference type="ARBA" id="ARBA00023172"/>
    </source>
</evidence>
<dbReference type="SUPFAM" id="SSF50249">
    <property type="entry name" value="Nucleic acid-binding proteins"/>
    <property type="match status" value="1"/>
</dbReference>
<evidence type="ECO:0000313" key="10">
    <source>
        <dbReference type="Proteomes" id="UP000238882"/>
    </source>
</evidence>
<comment type="caution">
    <text evidence="9">The sequence shown here is derived from an EMBL/GenBank/DDBJ whole genome shotgun (WGS) entry which is preliminary data.</text>
</comment>
<protein>
    <recommendedName>
        <fullName evidence="2 7">DNA repair protein RecO</fullName>
    </recommendedName>
    <alternativeName>
        <fullName evidence="6 7">Recombination protein O</fullName>
    </alternativeName>
</protein>
<dbReference type="Pfam" id="PF11967">
    <property type="entry name" value="RecO_N"/>
    <property type="match status" value="1"/>
</dbReference>
<comment type="function">
    <text evidence="7">Involved in DNA repair and RecF pathway recombination.</text>
</comment>
<evidence type="ECO:0000256" key="6">
    <source>
        <dbReference type="ARBA" id="ARBA00033409"/>
    </source>
</evidence>
<keyword evidence="10" id="KW-1185">Reference proteome</keyword>
<dbReference type="PANTHER" id="PTHR33991:SF1">
    <property type="entry name" value="DNA REPAIR PROTEIN RECO"/>
    <property type="match status" value="1"/>
</dbReference>
<keyword evidence="3 7" id="KW-0227">DNA damage</keyword>
<evidence type="ECO:0000256" key="2">
    <source>
        <dbReference type="ARBA" id="ARBA00021310"/>
    </source>
</evidence>